<dbReference type="PANTHER" id="PTHR15818:SF2">
    <property type="entry name" value="G-PATCH DOMAIN AND KOW MOTIFS-CONTAINING PROTEIN"/>
    <property type="match status" value="1"/>
</dbReference>
<dbReference type="InterPro" id="IPR008991">
    <property type="entry name" value="Translation_prot_SH3-like_sf"/>
</dbReference>
<feature type="compositionally biased region" description="Basic and acidic residues" evidence="6">
    <location>
        <begin position="95"/>
        <end position="111"/>
    </location>
</feature>
<gene>
    <name evidence="8" type="primary">gpkow</name>
</gene>
<feature type="region of interest" description="Disordered" evidence="6">
    <location>
        <begin position="222"/>
        <end position="255"/>
    </location>
</feature>
<dbReference type="InterPro" id="IPR005824">
    <property type="entry name" value="KOW"/>
</dbReference>
<name>A0A8C4SBK3_ERPCA</name>
<dbReference type="PANTHER" id="PTHR15818">
    <property type="entry name" value="G PATCH AND KOW-CONTAINING"/>
    <property type="match status" value="1"/>
</dbReference>
<evidence type="ECO:0000256" key="6">
    <source>
        <dbReference type="SAM" id="MobiDB-lite"/>
    </source>
</evidence>
<dbReference type="Pfam" id="PF25088">
    <property type="entry name" value="GPKOW_C"/>
    <property type="match status" value="1"/>
</dbReference>
<dbReference type="GO" id="GO:0000398">
    <property type="term" value="P:mRNA splicing, via spliceosome"/>
    <property type="evidence" value="ECO:0007669"/>
    <property type="project" value="UniProtKB-UniRule"/>
</dbReference>
<feature type="compositionally biased region" description="Basic and acidic residues" evidence="6">
    <location>
        <begin position="322"/>
        <end position="358"/>
    </location>
</feature>
<feature type="compositionally biased region" description="Basic and acidic residues" evidence="6">
    <location>
        <begin position="372"/>
        <end position="388"/>
    </location>
</feature>
<keyword evidence="5" id="KW-0508">mRNA splicing</keyword>
<dbReference type="GO" id="GO:0005681">
    <property type="term" value="C:spliceosomal complex"/>
    <property type="evidence" value="ECO:0007669"/>
    <property type="project" value="TreeGrafter"/>
</dbReference>
<keyword evidence="4 5" id="KW-0539">Nucleus</keyword>
<dbReference type="AlphaFoldDB" id="A0A8C4SBK3"/>
<dbReference type="CTD" id="27238"/>
<dbReference type="Gene3D" id="2.30.30.30">
    <property type="match status" value="2"/>
</dbReference>
<feature type="domain" description="G-patch" evidence="7">
    <location>
        <begin position="181"/>
        <end position="227"/>
    </location>
</feature>
<dbReference type="InterPro" id="IPR026822">
    <property type="entry name" value="Spp2/MOS2_G-patch"/>
</dbReference>
<evidence type="ECO:0000313" key="9">
    <source>
        <dbReference type="Proteomes" id="UP000694620"/>
    </source>
</evidence>
<dbReference type="CDD" id="cd13153">
    <property type="entry name" value="KOW_GPKOW_B"/>
    <property type="match status" value="1"/>
</dbReference>
<evidence type="ECO:0000259" key="7">
    <source>
        <dbReference type="PROSITE" id="PS50174"/>
    </source>
</evidence>
<dbReference type="GeneTree" id="ENSGT00390000015154"/>
<reference evidence="8" key="1">
    <citation type="submission" date="2021-06" db="EMBL/GenBank/DDBJ databases">
        <authorList>
            <consortium name="Wellcome Sanger Institute Data Sharing"/>
        </authorList>
    </citation>
    <scope>NUCLEOTIDE SEQUENCE [LARGE SCALE GENOMIC DNA]</scope>
</reference>
<dbReference type="InterPro" id="IPR041993">
    <property type="entry name" value="GPKOW_KOW1"/>
</dbReference>
<evidence type="ECO:0000256" key="5">
    <source>
        <dbReference type="RuleBase" id="RU369096"/>
    </source>
</evidence>
<accession>A0A8C4SBK3</accession>
<organism evidence="8 9">
    <name type="scientific">Erpetoichthys calabaricus</name>
    <name type="common">Rope fish</name>
    <name type="synonym">Calamoichthys calabaricus</name>
    <dbReference type="NCBI Taxonomy" id="27687"/>
    <lineage>
        <taxon>Eukaryota</taxon>
        <taxon>Metazoa</taxon>
        <taxon>Chordata</taxon>
        <taxon>Craniata</taxon>
        <taxon>Vertebrata</taxon>
        <taxon>Euteleostomi</taxon>
        <taxon>Actinopterygii</taxon>
        <taxon>Polypteriformes</taxon>
        <taxon>Polypteridae</taxon>
        <taxon>Erpetoichthys</taxon>
    </lineage>
</organism>
<evidence type="ECO:0000313" key="8">
    <source>
        <dbReference type="Ensembl" id="ENSECRP00000014065.1"/>
    </source>
</evidence>
<dbReference type="Pfam" id="PF12656">
    <property type="entry name" value="G-patch_2"/>
    <property type="match status" value="1"/>
</dbReference>
<reference evidence="8" key="3">
    <citation type="submission" date="2025-09" db="UniProtKB">
        <authorList>
            <consortium name="Ensembl"/>
        </authorList>
    </citation>
    <scope>IDENTIFICATION</scope>
</reference>
<dbReference type="InterPro" id="IPR014722">
    <property type="entry name" value="Rib_uL2_dom2"/>
</dbReference>
<dbReference type="SUPFAM" id="SSF50104">
    <property type="entry name" value="Translation proteins SH3-like domain"/>
    <property type="match status" value="1"/>
</dbReference>
<evidence type="ECO:0000256" key="1">
    <source>
        <dbReference type="ARBA" id="ARBA00004123"/>
    </source>
</evidence>
<dbReference type="GeneID" id="114660583"/>
<evidence type="ECO:0000256" key="2">
    <source>
        <dbReference type="ARBA" id="ARBA00010966"/>
    </source>
</evidence>
<feature type="region of interest" description="Disordered" evidence="6">
    <location>
        <begin position="322"/>
        <end position="399"/>
    </location>
</feature>
<reference evidence="8" key="2">
    <citation type="submission" date="2025-08" db="UniProtKB">
        <authorList>
            <consortium name="Ensembl"/>
        </authorList>
    </citation>
    <scope>IDENTIFICATION</scope>
</reference>
<keyword evidence="5" id="KW-0507">mRNA processing</keyword>
<feature type="region of interest" description="Disordered" evidence="6">
    <location>
        <begin position="95"/>
        <end position="115"/>
    </location>
</feature>
<comment type="function">
    <text evidence="5">RNA-binding protein involved in pre-mRNA splicing.</text>
</comment>
<dbReference type="OrthoDB" id="5577072at2759"/>
<dbReference type="Ensembl" id="ENSECRT00000014307.1">
    <property type="protein sequence ID" value="ENSECRP00000014065.1"/>
    <property type="gene ID" value="ENSECRG00000009377.1"/>
</dbReference>
<dbReference type="SMART" id="SM00443">
    <property type="entry name" value="G_patch"/>
    <property type="match status" value="1"/>
</dbReference>
<feature type="compositionally biased region" description="Basic and acidic residues" evidence="6">
    <location>
        <begin position="227"/>
        <end position="246"/>
    </location>
</feature>
<dbReference type="Gene3D" id="2.30.30.140">
    <property type="match status" value="1"/>
</dbReference>
<dbReference type="CDD" id="cd13152">
    <property type="entry name" value="KOW_GPKOW_A"/>
    <property type="match status" value="1"/>
</dbReference>
<evidence type="ECO:0000256" key="3">
    <source>
        <dbReference type="ARBA" id="ARBA00022737"/>
    </source>
</evidence>
<protein>
    <recommendedName>
        <fullName evidence="5">G-patch domain and KOW motifs-containing protein</fullName>
    </recommendedName>
</protein>
<dbReference type="Proteomes" id="UP000694620">
    <property type="component" value="Chromosome 11"/>
</dbReference>
<dbReference type="PROSITE" id="PS50174">
    <property type="entry name" value="G_PATCH"/>
    <property type="match status" value="1"/>
</dbReference>
<evidence type="ECO:0000256" key="4">
    <source>
        <dbReference type="ARBA" id="ARBA00023242"/>
    </source>
</evidence>
<dbReference type="GO" id="GO:0003676">
    <property type="term" value="F:nucleic acid binding"/>
    <property type="evidence" value="ECO:0007669"/>
    <property type="project" value="InterPro"/>
</dbReference>
<dbReference type="InterPro" id="IPR000467">
    <property type="entry name" value="G_patch_dom"/>
</dbReference>
<keyword evidence="9" id="KW-1185">Reference proteome</keyword>
<comment type="similarity">
    <text evidence="2 5">Belongs to the MOS2 family.</text>
</comment>
<dbReference type="InterPro" id="IPR045166">
    <property type="entry name" value="Spp2-like"/>
</dbReference>
<dbReference type="RefSeq" id="XP_028669191.1">
    <property type="nucleotide sequence ID" value="XM_028813358.2"/>
</dbReference>
<feature type="region of interest" description="Disordered" evidence="6">
    <location>
        <begin position="1"/>
        <end position="29"/>
    </location>
</feature>
<comment type="subcellular location">
    <subcellularLocation>
        <location evidence="1 5">Nucleus</location>
    </subcellularLocation>
</comment>
<proteinExistence type="inferred from homology"/>
<keyword evidence="3" id="KW-0677">Repeat</keyword>
<dbReference type="SMART" id="SM00739">
    <property type="entry name" value="KOW"/>
    <property type="match status" value="2"/>
</dbReference>
<feature type="compositionally biased region" description="Basic residues" evidence="6">
    <location>
        <begin position="359"/>
        <end position="371"/>
    </location>
</feature>
<dbReference type="InterPro" id="IPR041994">
    <property type="entry name" value="GPKOW_KOW2"/>
</dbReference>
<sequence>MADLGRSLVEGDAMGTTKEKLPNEVNKNVSSGVSFGFSRTVSKLNNQSLKRDVLEKDYVTEVEGRQIVSTKPIEKPKELIIPLIHKNRWYKEDAANKAEPKQNSEKPKEDDAVVSQAVKELIEESRKQQDQWRSGPHVDSNLSIPLLMQNRMPEGYEDGDKLNVELLPPCPKENDYDSVPIEAFGLAMLKGMGWKEGEGVGKTFKEVIKPVELQYRPKGLGLGADKSAIKTQDESRTKRPPKPGEERAEEEPQGLVVGSSVLIEKGPHKDLYGKVEGMDPDNARVMMKLAIGGKKVTVSQHCLRLVSRKEYDKYSKDLSRLSKAHKEKEKEKEKEKQQAKSLDEMSTHQQSESRDSQRSTHKHHEKSRKRKHEDDHKRDEVHSGKETKPMSSNSKSSSREHCWLQRDLRVRFIDKRFKKGDYYNSKMIIEDVLTPDTCVCRTDEGLLLDDIHQSMLETIVPKLHSDLIMVVLGKNRGQVGRILQRNKDKCYALVQLHKFEDQVFKLDYDAICHYIGGTA</sequence>